<proteinExistence type="predicted"/>
<accession>A0A501WTW2</accession>
<dbReference type="InterPro" id="IPR036237">
    <property type="entry name" value="Xyl_isomerase-like_sf"/>
</dbReference>
<dbReference type="GO" id="GO:0016853">
    <property type="term" value="F:isomerase activity"/>
    <property type="evidence" value="ECO:0007669"/>
    <property type="project" value="UniProtKB-KW"/>
</dbReference>
<dbReference type="RefSeq" id="WP_140455041.1">
    <property type="nucleotide sequence ID" value="NZ_VFRP01000016.1"/>
</dbReference>
<dbReference type="Gene3D" id="3.20.20.150">
    <property type="entry name" value="Divalent-metal-dependent TIM barrel enzymes"/>
    <property type="match status" value="1"/>
</dbReference>
<dbReference type="OrthoDB" id="7245925at2"/>
<evidence type="ECO:0000313" key="3">
    <source>
        <dbReference type="Proteomes" id="UP000319255"/>
    </source>
</evidence>
<dbReference type="InterPro" id="IPR050312">
    <property type="entry name" value="IolE/XylAMocC-like"/>
</dbReference>
<dbReference type="SUPFAM" id="SSF51658">
    <property type="entry name" value="Xylose isomerase-like"/>
    <property type="match status" value="1"/>
</dbReference>
<name>A0A501WTW2_9RHOB</name>
<organism evidence="2 3">
    <name type="scientific">Amaricoccus solimangrovi</name>
    <dbReference type="NCBI Taxonomy" id="2589815"/>
    <lineage>
        <taxon>Bacteria</taxon>
        <taxon>Pseudomonadati</taxon>
        <taxon>Pseudomonadota</taxon>
        <taxon>Alphaproteobacteria</taxon>
        <taxon>Rhodobacterales</taxon>
        <taxon>Paracoccaceae</taxon>
        <taxon>Amaricoccus</taxon>
    </lineage>
</organism>
<dbReference type="Pfam" id="PF01261">
    <property type="entry name" value="AP_endonuc_2"/>
    <property type="match status" value="1"/>
</dbReference>
<dbReference type="PANTHER" id="PTHR12110:SF21">
    <property type="entry name" value="XYLOSE ISOMERASE-LIKE TIM BARREL DOMAIN-CONTAINING PROTEIN"/>
    <property type="match status" value="1"/>
</dbReference>
<keyword evidence="2" id="KW-0413">Isomerase</keyword>
<gene>
    <name evidence="2" type="ORF">FJM51_15450</name>
</gene>
<dbReference type="EMBL" id="VFRP01000016">
    <property type="protein sequence ID" value="TPE49276.1"/>
    <property type="molecule type" value="Genomic_DNA"/>
</dbReference>
<feature type="domain" description="Xylose isomerase-like TIM barrel" evidence="1">
    <location>
        <begin position="19"/>
        <end position="305"/>
    </location>
</feature>
<keyword evidence="3" id="KW-1185">Reference proteome</keyword>
<evidence type="ECO:0000313" key="2">
    <source>
        <dbReference type="EMBL" id="TPE49276.1"/>
    </source>
</evidence>
<dbReference type="Proteomes" id="UP000319255">
    <property type="component" value="Unassembled WGS sequence"/>
</dbReference>
<sequence>MKIGLNTDSLGALSLEETLDAAAELGLDTVEFGLGGWSSAPHVDIAELLGSEAARDRLTGMLRERGLAISALNASGNPLHPGEIGPADAKLAHDAVALAKLLGVSRVIMMSGLPGGGPEEKTPNWITSSWPLEAMEMLEWQWTERVIPFWRELAKAGEAAGVRFCVENHGRQCVYNPESYFRLREAIGPAVGMNFDPSHLIWMGGDSVAAIEALGTEHIYHFHGKDTRIEPEARVNGTLDVKHVTPVVGRTWNFVPLGHGLSRRGWLEVVMALRRAGYDDVISIENEDYTLETRAAIEESVQTLRFAIAESGRRLGL</sequence>
<comment type="caution">
    <text evidence="2">The sequence shown here is derived from an EMBL/GenBank/DDBJ whole genome shotgun (WGS) entry which is preliminary data.</text>
</comment>
<reference evidence="2 3" key="1">
    <citation type="submission" date="2019-06" db="EMBL/GenBank/DDBJ databases">
        <title>A novel bacterium of genus Amaricoccus, isolated from marine sediment.</title>
        <authorList>
            <person name="Huang H."/>
            <person name="Mo K."/>
            <person name="Hu Y."/>
        </authorList>
    </citation>
    <scope>NUCLEOTIDE SEQUENCE [LARGE SCALE GENOMIC DNA]</scope>
    <source>
        <strain evidence="2 3">HB172011</strain>
    </source>
</reference>
<protein>
    <submittedName>
        <fullName evidence="2">Sugar phosphate isomerase/epimerase</fullName>
    </submittedName>
</protein>
<dbReference type="PANTHER" id="PTHR12110">
    <property type="entry name" value="HYDROXYPYRUVATE ISOMERASE"/>
    <property type="match status" value="1"/>
</dbReference>
<dbReference type="AlphaFoldDB" id="A0A501WTW2"/>
<evidence type="ECO:0000259" key="1">
    <source>
        <dbReference type="Pfam" id="PF01261"/>
    </source>
</evidence>
<dbReference type="InterPro" id="IPR013022">
    <property type="entry name" value="Xyl_isomerase-like_TIM-brl"/>
</dbReference>